<dbReference type="Proteomes" id="UP001234787">
    <property type="component" value="Unassembled WGS sequence"/>
</dbReference>
<protein>
    <submittedName>
        <fullName evidence="1">Uncharacterized protein</fullName>
    </submittedName>
</protein>
<proteinExistence type="predicted"/>
<sequence length="30" mass="3194">MGLLGRGVYKGVLPSNGIELAMKRVSCESK</sequence>
<accession>A0AAD3RQM4</accession>
<reference evidence="1" key="1">
    <citation type="submission" date="2022-12" db="EMBL/GenBank/DDBJ databases">
        <title>Chromosome-Level Genome Assembly of Japanese Cedar (Cryptomeriajaponica D. Don).</title>
        <authorList>
            <person name="Fujino T."/>
            <person name="Yamaguchi K."/>
            <person name="Yokoyama T."/>
            <person name="Hamanaka T."/>
            <person name="Harazono Y."/>
            <person name="Kamada H."/>
            <person name="Kobayashi W."/>
            <person name="Ujino-Ihara T."/>
            <person name="Uchiyama K."/>
            <person name="Matsumoto A."/>
            <person name="Izuno A."/>
            <person name="Tsumura Y."/>
            <person name="Toyoda A."/>
            <person name="Shigenobu S."/>
            <person name="Moriguchi Y."/>
            <person name="Ueno S."/>
            <person name="Kasahara M."/>
        </authorList>
    </citation>
    <scope>NUCLEOTIDE SEQUENCE</scope>
</reference>
<dbReference type="AlphaFoldDB" id="A0AAD3RQM4"/>
<evidence type="ECO:0000313" key="1">
    <source>
        <dbReference type="EMBL" id="GLJ59842.1"/>
    </source>
</evidence>
<feature type="non-terminal residue" evidence="1">
    <location>
        <position position="30"/>
    </location>
</feature>
<gene>
    <name evidence="1" type="ORF">SUGI_1524610</name>
</gene>
<evidence type="ECO:0000313" key="2">
    <source>
        <dbReference type="Proteomes" id="UP001234787"/>
    </source>
</evidence>
<dbReference type="EMBL" id="BSEH01001917">
    <property type="protein sequence ID" value="GLJ59842.1"/>
    <property type="molecule type" value="Genomic_DNA"/>
</dbReference>
<name>A0AAD3RQM4_CRYJA</name>
<organism evidence="1 2">
    <name type="scientific">Cryptomeria japonica</name>
    <name type="common">Japanese cedar</name>
    <name type="synonym">Cupressus japonica</name>
    <dbReference type="NCBI Taxonomy" id="3369"/>
    <lineage>
        <taxon>Eukaryota</taxon>
        <taxon>Viridiplantae</taxon>
        <taxon>Streptophyta</taxon>
        <taxon>Embryophyta</taxon>
        <taxon>Tracheophyta</taxon>
        <taxon>Spermatophyta</taxon>
        <taxon>Pinopsida</taxon>
        <taxon>Pinidae</taxon>
        <taxon>Conifers II</taxon>
        <taxon>Cupressales</taxon>
        <taxon>Cupressaceae</taxon>
        <taxon>Cryptomeria</taxon>
    </lineage>
</organism>
<comment type="caution">
    <text evidence="1">The sequence shown here is derived from an EMBL/GenBank/DDBJ whole genome shotgun (WGS) entry which is preliminary data.</text>
</comment>
<keyword evidence="2" id="KW-1185">Reference proteome</keyword>